<protein>
    <submittedName>
        <fullName evidence="2">Uncharacterized protein</fullName>
    </submittedName>
</protein>
<feature type="compositionally biased region" description="Low complexity" evidence="1">
    <location>
        <begin position="22"/>
        <end position="43"/>
    </location>
</feature>
<gene>
    <name evidence="2" type="ORF">PGQ11_011594</name>
</gene>
<reference evidence="2 3" key="1">
    <citation type="journal article" date="2024" name="IMA Fungus">
        <title>Apiospora arundinis, a panoply of carbohydrate-active enzymes and secondary metabolites.</title>
        <authorList>
            <person name="Sorensen T."/>
            <person name="Petersen C."/>
            <person name="Muurmann A.T."/>
            <person name="Christiansen J.V."/>
            <person name="Brundto M.L."/>
            <person name="Overgaard C.K."/>
            <person name="Boysen A.T."/>
            <person name="Wollenberg R.D."/>
            <person name="Larsen T.O."/>
            <person name="Sorensen J.L."/>
            <person name="Nielsen K.L."/>
            <person name="Sondergaard T.E."/>
        </authorList>
    </citation>
    <scope>NUCLEOTIDE SEQUENCE [LARGE SCALE GENOMIC DNA]</scope>
    <source>
        <strain evidence="2 3">AAU 773</strain>
    </source>
</reference>
<evidence type="ECO:0000256" key="1">
    <source>
        <dbReference type="SAM" id="MobiDB-lite"/>
    </source>
</evidence>
<dbReference type="Proteomes" id="UP001390339">
    <property type="component" value="Unassembled WGS sequence"/>
</dbReference>
<comment type="caution">
    <text evidence="2">The sequence shown here is derived from an EMBL/GenBank/DDBJ whole genome shotgun (WGS) entry which is preliminary data.</text>
</comment>
<name>A0ABR2I020_9PEZI</name>
<feature type="compositionally biased region" description="Low complexity" evidence="1">
    <location>
        <begin position="80"/>
        <end position="89"/>
    </location>
</feature>
<feature type="region of interest" description="Disordered" evidence="1">
    <location>
        <begin position="173"/>
        <end position="285"/>
    </location>
</feature>
<organism evidence="2 3">
    <name type="scientific">Apiospora arundinis</name>
    <dbReference type="NCBI Taxonomy" id="335852"/>
    <lineage>
        <taxon>Eukaryota</taxon>
        <taxon>Fungi</taxon>
        <taxon>Dikarya</taxon>
        <taxon>Ascomycota</taxon>
        <taxon>Pezizomycotina</taxon>
        <taxon>Sordariomycetes</taxon>
        <taxon>Xylariomycetidae</taxon>
        <taxon>Amphisphaeriales</taxon>
        <taxon>Apiosporaceae</taxon>
        <taxon>Apiospora</taxon>
    </lineage>
</organism>
<proteinExistence type="predicted"/>
<feature type="region of interest" description="Disordered" evidence="1">
    <location>
        <begin position="1"/>
        <end position="123"/>
    </location>
</feature>
<dbReference type="EMBL" id="JAPCWZ010000007">
    <property type="protein sequence ID" value="KAK8855682.1"/>
    <property type="molecule type" value="Genomic_DNA"/>
</dbReference>
<feature type="compositionally biased region" description="Gly residues" evidence="1">
    <location>
        <begin position="373"/>
        <end position="396"/>
    </location>
</feature>
<feature type="compositionally biased region" description="Polar residues" evidence="1">
    <location>
        <begin position="44"/>
        <end position="68"/>
    </location>
</feature>
<accession>A0ABR2I020</accession>
<keyword evidence="3" id="KW-1185">Reference proteome</keyword>
<evidence type="ECO:0000313" key="2">
    <source>
        <dbReference type="EMBL" id="KAK8855682.1"/>
    </source>
</evidence>
<evidence type="ECO:0000313" key="3">
    <source>
        <dbReference type="Proteomes" id="UP001390339"/>
    </source>
</evidence>
<feature type="region of interest" description="Disordered" evidence="1">
    <location>
        <begin position="346"/>
        <end position="396"/>
    </location>
</feature>
<feature type="compositionally biased region" description="Pro residues" evidence="1">
    <location>
        <begin position="90"/>
        <end position="100"/>
    </location>
</feature>
<feature type="compositionally biased region" description="Low complexity" evidence="1">
    <location>
        <begin position="362"/>
        <end position="372"/>
    </location>
</feature>
<feature type="compositionally biased region" description="Low complexity" evidence="1">
    <location>
        <begin position="245"/>
        <end position="267"/>
    </location>
</feature>
<feature type="compositionally biased region" description="Low complexity" evidence="1">
    <location>
        <begin position="197"/>
        <end position="207"/>
    </location>
</feature>
<dbReference type="PANTHER" id="PTHR39610:SF1">
    <property type="match status" value="1"/>
</dbReference>
<sequence length="435" mass="45508">MPDINSIPTSPYATPRRTSTTQQQHAGAALSSHSQSQSQSQQHTGPPTSASPELNILPSNQQTYHQRTSSTSLPSPPLPASSSNPALPMAMPPPPAPAARPDPAETGPGPIRHPRPLTAAELHQQLEQEQELLVNRLTRDLTILRAQQNSSVVSNTSSHSASASIDQPQTSFVDTHLMSGPGFPLPTTSSDRRHQRTSSSTSTRSLSHAAAAGSATGPLSAVHSAGGTSALEAARNPRSSAMSMSRQNSTTSHRSTSRNRSPNPYSRQEPEHGSFTSVSGGYFPRRQISTHGSVAATPGSELSPGLMPATLRYEETAHYRQELETAKRENETLKRRIKELEKAVRERRESDASTGGRVRSESVSTTASVGVSGATGVGGGGTGIAGGRGRATGGTGMERAFSSLSITGSVGVGVPEEELRVGESAASQGLGQEGK</sequence>
<feature type="compositionally biased region" description="Polar residues" evidence="1">
    <location>
        <begin position="1"/>
        <end position="21"/>
    </location>
</feature>
<dbReference type="PANTHER" id="PTHR39610">
    <property type="entry name" value="BZIP DOMAIN-CONTAINING PROTEIN-RELATED"/>
    <property type="match status" value="1"/>
</dbReference>